<dbReference type="Proteomes" id="UP000547444">
    <property type="component" value="Unassembled WGS sequence"/>
</dbReference>
<evidence type="ECO:0000313" key="4">
    <source>
        <dbReference type="Proteomes" id="UP000547444"/>
    </source>
</evidence>
<dbReference type="RefSeq" id="WP_167158867.1">
    <property type="nucleotide sequence ID" value="NZ_JAANOW010000001.1"/>
</dbReference>
<dbReference type="EMBL" id="JAANOW010000001">
    <property type="protein sequence ID" value="NIH95679.1"/>
    <property type="molecule type" value="Genomic_DNA"/>
</dbReference>
<comment type="caution">
    <text evidence="3">The sequence shown here is derived from an EMBL/GenBank/DDBJ whole genome shotgun (WGS) entry which is preliminary data.</text>
</comment>
<proteinExistence type="predicted"/>
<keyword evidence="4" id="KW-1185">Reference proteome</keyword>
<dbReference type="InterPro" id="IPR003870">
    <property type="entry name" value="DUF222"/>
</dbReference>
<feature type="domain" description="HNH nuclease" evidence="2">
    <location>
        <begin position="312"/>
        <end position="362"/>
    </location>
</feature>
<dbReference type="InterPro" id="IPR003615">
    <property type="entry name" value="HNH_nuc"/>
</dbReference>
<sequence>MFEQSAVDPHAREAALRDRIAELERQKSAAAAEQARLSVAWEKLRRTAEATAGVPASKRGRGLGTEIALARRESPNQGSKLLGLAKALVHEMPHTLALLTAGLLSEWRATLIVRESACLTVEDRRRLDNELCADPNALEGFGDARITAEAKKIAYRLDPQAVVDHAAKAPRDRYVSVRPAPEGMAFVTACVPMPQGVAVCATLDKAVKTNTDDRTRGQVMADTLVERVTGRPAEEPVPVTVNVVLSDDTLVDGGNHAATVEGYGPVPADVARSLITDSLDNDGEVALRRLYAGPAGGALVAMESKSRTFPKALAQFIRFRDDTCRTPYCNAPIRHIDHAHPARRGGPTTAVNGEGLCEHCNYVKEQSGWAVRVVPGESGRHTAEYTTPTGAVYRSTAPPIAGGMRVLTRDIHLVMPRRAA</sequence>
<dbReference type="SMART" id="SM00507">
    <property type="entry name" value="HNHc"/>
    <property type="match status" value="1"/>
</dbReference>
<evidence type="ECO:0000256" key="1">
    <source>
        <dbReference type="SAM" id="Coils"/>
    </source>
</evidence>
<accession>A0A7X5TZN7</accession>
<reference evidence="3 4" key="1">
    <citation type="submission" date="2020-03" db="EMBL/GenBank/DDBJ databases">
        <title>Sequencing the genomes of 1000 actinobacteria strains.</title>
        <authorList>
            <person name="Klenk H.-P."/>
        </authorList>
    </citation>
    <scope>NUCLEOTIDE SEQUENCE [LARGE SCALE GENOMIC DNA]</scope>
    <source>
        <strain evidence="3 4">DSM 44556</strain>
    </source>
</reference>
<organism evidence="3 4">
    <name type="scientific">Mycolicibacterium fluoranthenivorans</name>
    <dbReference type="NCBI Taxonomy" id="258505"/>
    <lineage>
        <taxon>Bacteria</taxon>
        <taxon>Bacillati</taxon>
        <taxon>Actinomycetota</taxon>
        <taxon>Actinomycetes</taxon>
        <taxon>Mycobacteriales</taxon>
        <taxon>Mycobacteriaceae</taxon>
        <taxon>Mycolicibacterium</taxon>
    </lineage>
</organism>
<dbReference type="Gene3D" id="1.10.30.50">
    <property type="match status" value="1"/>
</dbReference>
<keyword evidence="1" id="KW-0175">Coiled coil</keyword>
<name>A0A7X5TZN7_9MYCO</name>
<protein>
    <recommendedName>
        <fullName evidence="2">HNH nuclease domain-containing protein</fullName>
    </recommendedName>
</protein>
<evidence type="ECO:0000313" key="3">
    <source>
        <dbReference type="EMBL" id="NIH95679.1"/>
    </source>
</evidence>
<gene>
    <name evidence="3" type="ORF">FHU31_002635</name>
</gene>
<evidence type="ECO:0000259" key="2">
    <source>
        <dbReference type="SMART" id="SM00507"/>
    </source>
</evidence>
<feature type="coiled-coil region" evidence="1">
    <location>
        <begin position="13"/>
        <end position="40"/>
    </location>
</feature>
<dbReference type="CDD" id="cd00085">
    <property type="entry name" value="HNHc"/>
    <property type="match status" value="1"/>
</dbReference>
<dbReference type="AlphaFoldDB" id="A0A7X5TZN7"/>
<dbReference type="Pfam" id="PF02720">
    <property type="entry name" value="DUF222"/>
    <property type="match status" value="1"/>
</dbReference>